<evidence type="ECO:0000256" key="8">
    <source>
        <dbReference type="ARBA" id="ARBA00023027"/>
    </source>
</evidence>
<dbReference type="InterPro" id="IPR049734">
    <property type="entry name" value="NudC-like_C"/>
</dbReference>
<feature type="domain" description="Zinc ribbon NADH pyrophosphatase" evidence="13">
    <location>
        <begin position="130"/>
        <end position="161"/>
    </location>
</feature>
<dbReference type="PRINTS" id="PR00502">
    <property type="entry name" value="NUDIXFAMILY"/>
</dbReference>
<keyword evidence="6 10" id="KW-0378">Hydrolase</keyword>
<proteinExistence type="inferred from homology"/>
<comment type="similarity">
    <text evidence="3">Belongs to the Nudix hydrolase family. NudC subfamily.</text>
</comment>
<dbReference type="Pfam" id="PF09296">
    <property type="entry name" value="NUDIX-like"/>
    <property type="match status" value="1"/>
</dbReference>
<dbReference type="KEGG" id="cmet:K6K41_11635"/>
<reference evidence="14" key="1">
    <citation type="submission" date="2021-08" db="EMBL/GenBank/DDBJ databases">
        <authorList>
            <person name="Zhang H."/>
            <person name="Xu M."/>
            <person name="Yu Z."/>
            <person name="Yang L."/>
            <person name="Cai Y."/>
        </authorList>
    </citation>
    <scope>NUCLEOTIDE SEQUENCE</scope>
    <source>
        <strain evidence="14">CHL1</strain>
    </source>
</reference>
<evidence type="ECO:0000256" key="1">
    <source>
        <dbReference type="ARBA" id="ARBA00001946"/>
    </source>
</evidence>
<evidence type="ECO:0000313" key="14">
    <source>
        <dbReference type="EMBL" id="QZO01912.1"/>
    </source>
</evidence>
<evidence type="ECO:0000256" key="5">
    <source>
        <dbReference type="ARBA" id="ARBA00022723"/>
    </source>
</evidence>
<dbReference type="PANTHER" id="PTHR42904">
    <property type="entry name" value="NUDIX HYDROLASE, NUDC SUBFAMILY"/>
    <property type="match status" value="1"/>
</dbReference>
<dbReference type="GO" id="GO:0046872">
    <property type="term" value="F:metal ion binding"/>
    <property type="evidence" value="ECO:0007669"/>
    <property type="project" value="UniProtKB-KW"/>
</dbReference>
<feature type="domain" description="Nudix hydrolase" evidence="11">
    <location>
        <begin position="167"/>
        <end position="272"/>
    </location>
</feature>
<evidence type="ECO:0000256" key="3">
    <source>
        <dbReference type="ARBA" id="ARBA00009595"/>
    </source>
</evidence>
<accession>A0A9E6RJ22</accession>
<evidence type="ECO:0000259" key="13">
    <source>
        <dbReference type="Pfam" id="PF09297"/>
    </source>
</evidence>
<dbReference type="Proteomes" id="UP000825701">
    <property type="component" value="Chromosome"/>
</dbReference>
<dbReference type="GO" id="GO:0005829">
    <property type="term" value="C:cytosol"/>
    <property type="evidence" value="ECO:0007669"/>
    <property type="project" value="TreeGrafter"/>
</dbReference>
<comment type="cofactor">
    <cofactor evidence="1">
        <name>Mg(2+)</name>
        <dbReference type="ChEBI" id="CHEBI:18420"/>
    </cofactor>
</comment>
<dbReference type="InterPro" id="IPR020084">
    <property type="entry name" value="NUDIX_hydrolase_CS"/>
</dbReference>
<dbReference type="EC" id="3.6.1.22" evidence="4"/>
<dbReference type="InterPro" id="IPR015376">
    <property type="entry name" value="Znr_NADH_PPase"/>
</dbReference>
<dbReference type="RefSeq" id="WP_261405275.1">
    <property type="nucleotide sequence ID" value="NZ_CP081869.1"/>
</dbReference>
<dbReference type="Gene3D" id="3.90.79.10">
    <property type="entry name" value="Nucleoside Triphosphate Pyrophosphohydrolase"/>
    <property type="match status" value="1"/>
</dbReference>
<dbReference type="Pfam" id="PF00293">
    <property type="entry name" value="NUDIX"/>
    <property type="match status" value="1"/>
</dbReference>
<gene>
    <name evidence="14" type="primary">nudC</name>
    <name evidence="14" type="ORF">K6K41_11635</name>
</gene>
<evidence type="ECO:0000256" key="10">
    <source>
        <dbReference type="RuleBase" id="RU003476"/>
    </source>
</evidence>
<dbReference type="PANTHER" id="PTHR42904:SF6">
    <property type="entry name" value="NAD-CAPPED RNA HYDROLASE NUDT12"/>
    <property type="match status" value="1"/>
</dbReference>
<dbReference type="AlphaFoldDB" id="A0A9E6RJ22"/>
<dbReference type="EMBL" id="CP081869">
    <property type="protein sequence ID" value="QZO01912.1"/>
    <property type="molecule type" value="Genomic_DNA"/>
</dbReference>
<comment type="catalytic activity">
    <reaction evidence="9">
        <text>a 5'-end NAD(+)-phospho-ribonucleoside in mRNA + H2O = a 5'-end phospho-adenosine-phospho-ribonucleoside in mRNA + beta-nicotinamide D-ribonucleotide + 2 H(+)</text>
        <dbReference type="Rhea" id="RHEA:60876"/>
        <dbReference type="Rhea" id="RHEA-COMP:15698"/>
        <dbReference type="Rhea" id="RHEA-COMP:15719"/>
        <dbReference type="ChEBI" id="CHEBI:14649"/>
        <dbReference type="ChEBI" id="CHEBI:15377"/>
        <dbReference type="ChEBI" id="CHEBI:15378"/>
        <dbReference type="ChEBI" id="CHEBI:144029"/>
        <dbReference type="ChEBI" id="CHEBI:144051"/>
    </reaction>
    <physiologicalReaction direction="left-to-right" evidence="9">
        <dbReference type="Rhea" id="RHEA:60877"/>
    </physiologicalReaction>
</comment>
<feature type="domain" description="NADH pyrophosphatase-like N-terminal" evidence="12">
    <location>
        <begin position="37"/>
        <end position="128"/>
    </location>
</feature>
<dbReference type="GO" id="GO:0019677">
    <property type="term" value="P:NAD+ catabolic process"/>
    <property type="evidence" value="ECO:0007669"/>
    <property type="project" value="TreeGrafter"/>
</dbReference>
<dbReference type="SUPFAM" id="SSF55811">
    <property type="entry name" value="Nudix"/>
    <property type="match status" value="1"/>
</dbReference>
<evidence type="ECO:0000256" key="6">
    <source>
        <dbReference type="ARBA" id="ARBA00022801"/>
    </source>
</evidence>
<dbReference type="NCBIfam" id="NF001299">
    <property type="entry name" value="PRK00241.1"/>
    <property type="match status" value="1"/>
</dbReference>
<evidence type="ECO:0000259" key="12">
    <source>
        <dbReference type="Pfam" id="PF09296"/>
    </source>
</evidence>
<evidence type="ECO:0000259" key="11">
    <source>
        <dbReference type="Pfam" id="PF00293"/>
    </source>
</evidence>
<evidence type="ECO:0000256" key="4">
    <source>
        <dbReference type="ARBA" id="ARBA00012381"/>
    </source>
</evidence>
<keyword evidence="5" id="KW-0479">Metal-binding</keyword>
<dbReference type="InterPro" id="IPR015797">
    <property type="entry name" value="NUDIX_hydrolase-like_dom_sf"/>
</dbReference>
<keyword evidence="15" id="KW-1185">Reference proteome</keyword>
<dbReference type="GO" id="GO:0035529">
    <property type="term" value="F:NADH pyrophosphatase activity"/>
    <property type="evidence" value="ECO:0007669"/>
    <property type="project" value="TreeGrafter"/>
</dbReference>
<dbReference type="Pfam" id="PF09297">
    <property type="entry name" value="Zn_ribbon_NUD"/>
    <property type="match status" value="1"/>
</dbReference>
<sequence>MSDETPELGYARMRMDRMAEKRDDAAFVEAEAARDDARFLAFAGDALVMAGEDGGPLLDAAALSALGPSSRAAYLGRHHGAPRFAASLTDAPGDDDLPASDLRALAVEARLAGEALALGGYAKSMAAWHARHRFCANCGSATDAAPGGWRRVCASCGALHFPRVDPVAIMLVTRGDRCLLGRQARFPPGMWSCLAGFVEPGETVEDAARREIKEEAGLDVGPVAYELSQPWPFPSQLMLGVSCEALSDEITPDFEELEDARWFARDEAALMLARTHGDGLFAPPPSAIAHHLLRRFVQRGG</sequence>
<evidence type="ECO:0000256" key="2">
    <source>
        <dbReference type="ARBA" id="ARBA00001947"/>
    </source>
</evidence>
<evidence type="ECO:0000313" key="15">
    <source>
        <dbReference type="Proteomes" id="UP000825701"/>
    </source>
</evidence>
<dbReference type="InterPro" id="IPR050241">
    <property type="entry name" value="NAD-cap_RNA_hydrolase_NudC"/>
</dbReference>
<protein>
    <recommendedName>
        <fullName evidence="4">NAD(+) diphosphatase</fullName>
        <ecNumber evidence="4">3.6.1.22</ecNumber>
    </recommendedName>
</protein>
<dbReference type="Gene3D" id="3.90.79.20">
    <property type="match status" value="1"/>
</dbReference>
<evidence type="ECO:0000256" key="9">
    <source>
        <dbReference type="ARBA" id="ARBA00023679"/>
    </source>
</evidence>
<dbReference type="PROSITE" id="PS00893">
    <property type="entry name" value="NUDIX_BOX"/>
    <property type="match status" value="1"/>
</dbReference>
<name>A0A9E6RJ22_9HYPH</name>
<comment type="cofactor">
    <cofactor evidence="2">
        <name>Zn(2+)</name>
        <dbReference type="ChEBI" id="CHEBI:29105"/>
    </cofactor>
</comment>
<dbReference type="InterPro" id="IPR020476">
    <property type="entry name" value="Nudix_hydrolase"/>
</dbReference>
<evidence type="ECO:0000256" key="7">
    <source>
        <dbReference type="ARBA" id="ARBA00022842"/>
    </source>
</evidence>
<dbReference type="InterPro" id="IPR000086">
    <property type="entry name" value="NUDIX_hydrolase_dom"/>
</dbReference>
<keyword evidence="8" id="KW-0520">NAD</keyword>
<dbReference type="GO" id="GO:0006742">
    <property type="term" value="P:NADP+ catabolic process"/>
    <property type="evidence" value="ECO:0007669"/>
    <property type="project" value="TreeGrafter"/>
</dbReference>
<organism evidence="14 15">
    <name type="scientific">Chenggangzhangella methanolivorans</name>
    <dbReference type="NCBI Taxonomy" id="1437009"/>
    <lineage>
        <taxon>Bacteria</taxon>
        <taxon>Pseudomonadati</taxon>
        <taxon>Pseudomonadota</taxon>
        <taxon>Alphaproteobacteria</taxon>
        <taxon>Hyphomicrobiales</taxon>
        <taxon>Methylopilaceae</taxon>
        <taxon>Chenggangzhangella</taxon>
    </lineage>
</organism>
<keyword evidence="7" id="KW-0460">Magnesium</keyword>
<dbReference type="InterPro" id="IPR015375">
    <property type="entry name" value="NADH_PPase-like_N"/>
</dbReference>
<dbReference type="CDD" id="cd03429">
    <property type="entry name" value="NUDIX_NADH_pyrophosphatase_Nudt13"/>
    <property type="match status" value="1"/>
</dbReference>